<dbReference type="SMART" id="SM00327">
    <property type="entry name" value="VWA"/>
    <property type="match status" value="1"/>
</dbReference>
<evidence type="ECO:0000313" key="3">
    <source>
        <dbReference type="EMBL" id="GAA2011813.1"/>
    </source>
</evidence>
<dbReference type="InterPro" id="IPR002035">
    <property type="entry name" value="VWF_A"/>
</dbReference>
<evidence type="ECO:0000259" key="2">
    <source>
        <dbReference type="SMART" id="SM00327"/>
    </source>
</evidence>
<evidence type="ECO:0000313" key="4">
    <source>
        <dbReference type="Proteomes" id="UP001501585"/>
    </source>
</evidence>
<comment type="caution">
    <text evidence="3">The sequence shown here is derived from an EMBL/GenBank/DDBJ whole genome shotgun (WGS) entry which is preliminary data.</text>
</comment>
<dbReference type="Proteomes" id="UP001501585">
    <property type="component" value="Unassembled WGS sequence"/>
</dbReference>
<proteinExistence type="predicted"/>
<feature type="region of interest" description="Disordered" evidence="1">
    <location>
        <begin position="405"/>
        <end position="449"/>
    </location>
</feature>
<accession>A0ABN2TLB8</accession>
<feature type="domain" description="VWFA" evidence="2">
    <location>
        <begin position="488"/>
        <end position="666"/>
    </location>
</feature>
<evidence type="ECO:0000256" key="1">
    <source>
        <dbReference type="SAM" id="MobiDB-lite"/>
    </source>
</evidence>
<organism evidence="3 4">
    <name type="scientific">Nocardiopsis rhodophaea</name>
    <dbReference type="NCBI Taxonomy" id="280238"/>
    <lineage>
        <taxon>Bacteria</taxon>
        <taxon>Bacillati</taxon>
        <taxon>Actinomycetota</taxon>
        <taxon>Actinomycetes</taxon>
        <taxon>Streptosporangiales</taxon>
        <taxon>Nocardiopsidaceae</taxon>
        <taxon>Nocardiopsis</taxon>
    </lineage>
</organism>
<name>A0ABN2TLB8_9ACTN</name>
<dbReference type="RefSeq" id="WP_344165080.1">
    <property type="nucleotide sequence ID" value="NZ_BAAAPC010000023.1"/>
</dbReference>
<dbReference type="SUPFAM" id="SSF53300">
    <property type="entry name" value="vWA-like"/>
    <property type="match status" value="1"/>
</dbReference>
<feature type="region of interest" description="Disordered" evidence="1">
    <location>
        <begin position="168"/>
        <end position="194"/>
    </location>
</feature>
<dbReference type="InterPro" id="IPR036465">
    <property type="entry name" value="vWFA_dom_sf"/>
</dbReference>
<feature type="compositionally biased region" description="Basic and acidic residues" evidence="1">
    <location>
        <begin position="172"/>
        <end position="194"/>
    </location>
</feature>
<dbReference type="CDD" id="cd00198">
    <property type="entry name" value="vWFA"/>
    <property type="match status" value="1"/>
</dbReference>
<reference evidence="3 4" key="1">
    <citation type="journal article" date="2019" name="Int. J. Syst. Evol. Microbiol.">
        <title>The Global Catalogue of Microorganisms (GCM) 10K type strain sequencing project: providing services to taxonomists for standard genome sequencing and annotation.</title>
        <authorList>
            <consortium name="The Broad Institute Genomics Platform"/>
            <consortium name="The Broad Institute Genome Sequencing Center for Infectious Disease"/>
            <person name="Wu L."/>
            <person name="Ma J."/>
        </authorList>
    </citation>
    <scope>NUCLEOTIDE SEQUENCE [LARGE SCALE GENOMIC DNA]</scope>
    <source>
        <strain evidence="3 4">JCM 15313</strain>
    </source>
</reference>
<keyword evidence="4" id="KW-1185">Reference proteome</keyword>
<dbReference type="Gene3D" id="3.40.50.410">
    <property type="entry name" value="von Willebrand factor, type A domain"/>
    <property type="match status" value="1"/>
</dbReference>
<protein>
    <submittedName>
        <fullName evidence="3">VWA domain-containing protein</fullName>
    </submittedName>
</protein>
<gene>
    <name evidence="3" type="ORF">GCM10009799_45090</name>
</gene>
<sequence>MRMDRVRYRAFEGGPDPLAPPLDIRGALDEVGRGVMAGARPGAALRELLRTGAHDSGGRGSPVGLEELRRRVGERIERIRARGRLDGTLREARALLDQAISEERAVLAADGSDDARLREAELASLPDATAAAVQRLATYRWRSETARTCYERLLDHVFRETLASRFPGLHGTAEERDAPPVDAGRKQPGPRDPRGVRAMLAALNALLADDDRGAHTPAAFDRFMAEHGDFFPERPRDLDDLVDTLARRAAAAQRVLDSLPPEEREELTSLADQVIEAEGLTPGLDVLSGTLRRRHPGLAWSGAEPMDGPGALDLGEAASALRELADLAELETALGQDYPGAALEDIDDAAVRRALGHSAVDSVNRLRAIERGLRDAGYLRGTRNRPRLTPKALRRLGETALRDLLAADRPAPRRPGGHGGWNGHSAAPLGATGEPTGTTCPAEPGDERPIDVVRTLGNAIAGGRSTPEGRVRPRPADIEVAETEHRTSAAVCLLVDLSYSMVRRGLWTSTKQTAMALHTLVGTRFPQDAIRIIGFDDHARDIPATDLPELTPQRVQGTNLQHALALAGRHLDRHPDFAPIVLVITDGEPTAHLARDGSPRFQWPASAQTTAATLAEVDRMTRRGARLRVVVLADDPGLRTFADTITRRNGGDVIRPDGTDLGTRVLRDFLAQRRGIPTDR</sequence>
<dbReference type="EMBL" id="BAAAPC010000023">
    <property type="protein sequence ID" value="GAA2011813.1"/>
    <property type="molecule type" value="Genomic_DNA"/>
</dbReference>